<keyword evidence="3" id="KW-1185">Reference proteome</keyword>
<dbReference type="EMBL" id="ARYJ01000001">
    <property type="protein sequence ID" value="KCZ91306.1"/>
    <property type="molecule type" value="Genomic_DNA"/>
</dbReference>
<keyword evidence="1" id="KW-0472">Membrane</keyword>
<evidence type="ECO:0000256" key="1">
    <source>
        <dbReference type="SAM" id="Phobius"/>
    </source>
</evidence>
<dbReference type="STRING" id="1280952.HJA_02170"/>
<feature type="transmembrane region" description="Helical" evidence="1">
    <location>
        <begin position="12"/>
        <end position="32"/>
    </location>
</feature>
<gene>
    <name evidence="2" type="ORF">HJA_02170</name>
</gene>
<reference evidence="2 3" key="1">
    <citation type="journal article" date="2014" name="Antonie Van Leeuwenhoek">
        <title>Hyphomonas beringensis sp. nov. and Hyphomonas chukchiensis sp. nov., isolated from surface seawater of the Bering Sea and Chukchi Sea.</title>
        <authorList>
            <person name="Li C."/>
            <person name="Lai Q."/>
            <person name="Li G."/>
            <person name="Dong C."/>
            <person name="Wang J."/>
            <person name="Liao Y."/>
            <person name="Shao Z."/>
        </authorList>
    </citation>
    <scope>NUCLEOTIDE SEQUENCE [LARGE SCALE GENOMIC DNA]</scope>
    <source>
        <strain evidence="2 3">VP2</strain>
    </source>
</reference>
<dbReference type="Proteomes" id="UP000024816">
    <property type="component" value="Unassembled WGS sequence"/>
</dbReference>
<keyword evidence="1" id="KW-1133">Transmembrane helix</keyword>
<keyword evidence="1" id="KW-0812">Transmembrane</keyword>
<name>A0A059FL93_9PROT</name>
<evidence type="ECO:0000313" key="2">
    <source>
        <dbReference type="EMBL" id="KCZ91306.1"/>
    </source>
</evidence>
<protein>
    <submittedName>
        <fullName evidence="2">Uncharacterized protein</fullName>
    </submittedName>
</protein>
<evidence type="ECO:0000313" key="3">
    <source>
        <dbReference type="Proteomes" id="UP000024816"/>
    </source>
</evidence>
<accession>A0A059FL93</accession>
<dbReference type="PATRIC" id="fig|1280952.3.peg.440"/>
<dbReference type="RefSeq" id="WP_199285791.1">
    <property type="nucleotide sequence ID" value="NZ_ARYJ01000001.1"/>
</dbReference>
<organism evidence="2 3">
    <name type="scientific">Hyphomonas jannaschiana VP2</name>
    <dbReference type="NCBI Taxonomy" id="1280952"/>
    <lineage>
        <taxon>Bacteria</taxon>
        <taxon>Pseudomonadati</taxon>
        <taxon>Pseudomonadota</taxon>
        <taxon>Alphaproteobacteria</taxon>
        <taxon>Hyphomonadales</taxon>
        <taxon>Hyphomonadaceae</taxon>
        <taxon>Hyphomonas</taxon>
    </lineage>
</organism>
<proteinExistence type="predicted"/>
<comment type="caution">
    <text evidence="2">The sequence shown here is derived from an EMBL/GenBank/DDBJ whole genome shotgun (WGS) entry which is preliminary data.</text>
</comment>
<dbReference type="AlphaFoldDB" id="A0A059FL93"/>
<sequence length="50" mass="5327">MGNLTVDNLAIYALIGFGCLVLIMVGITAWVVRKAFSAPVTPPQVEPPKD</sequence>